<comment type="function">
    <text evidence="9">Structural component of the gap junctions.</text>
</comment>
<sequence length="291" mass="34964">PWIFGLQAICFYLPKLFWQFSLHHSDYNVSGILKSTNKLYSLPDFAKKKIPAKLRDDQLSYLHSHLFSKNFIPVTTRTTTTTNKKHFFRQRHSCYFLIFYLITKCLYLANLGVQVFIIHLIIGSRNSVYSDIKSKHFLSEFNQKIKSGISELIDTSSFPKRTLCDFTFRELASNHYYTVECILPLNILVEKIYVFLYVWFILLIFITLMDIVKWLFRIIRFIRESFRLRYIEHHLINRHDPNQIQTFVRQHLNWDTYFLFKLLSKNVSTYAVVDILGYYFETQKNRKTKEN</sequence>
<dbReference type="PROSITE" id="PS51013">
    <property type="entry name" value="PANNEXIN"/>
    <property type="match status" value="1"/>
</dbReference>
<evidence type="ECO:0000256" key="1">
    <source>
        <dbReference type="ARBA" id="ARBA00004651"/>
    </source>
</evidence>
<dbReference type="GO" id="GO:0005886">
    <property type="term" value="C:plasma membrane"/>
    <property type="evidence" value="ECO:0007669"/>
    <property type="project" value="UniProtKB-SubCell"/>
</dbReference>
<keyword evidence="7 9" id="KW-0472">Membrane</keyword>
<dbReference type="GO" id="GO:0005921">
    <property type="term" value="C:gap junction"/>
    <property type="evidence" value="ECO:0007669"/>
    <property type="project" value="UniProtKB-UniRule"/>
</dbReference>
<keyword evidence="4 9" id="KW-0812">Transmembrane</keyword>
<dbReference type="Pfam" id="PF00876">
    <property type="entry name" value="Innexin"/>
    <property type="match status" value="1"/>
</dbReference>
<dbReference type="PRINTS" id="PR01262">
    <property type="entry name" value="INNEXIN"/>
</dbReference>
<dbReference type="EMBL" id="CAJOBC010000099">
    <property type="protein sequence ID" value="CAF3536466.1"/>
    <property type="molecule type" value="Genomic_DNA"/>
</dbReference>
<evidence type="ECO:0000313" key="13">
    <source>
        <dbReference type="EMBL" id="CAF3536466.1"/>
    </source>
</evidence>
<dbReference type="InterPro" id="IPR000990">
    <property type="entry name" value="Innexin"/>
</dbReference>
<keyword evidence="3" id="KW-1003">Cell membrane</keyword>
<keyword evidence="6 9" id="KW-0406">Ion transport</keyword>
<feature type="transmembrane region" description="Helical" evidence="9">
    <location>
        <begin position="94"/>
        <end position="122"/>
    </location>
</feature>
<dbReference type="GO" id="GO:0034220">
    <property type="term" value="P:monoatomic ion transmembrane transport"/>
    <property type="evidence" value="ECO:0007669"/>
    <property type="project" value="UniProtKB-KW"/>
</dbReference>
<dbReference type="EMBL" id="CAJOBA010000330">
    <property type="protein sequence ID" value="CAF3523492.1"/>
    <property type="molecule type" value="Genomic_DNA"/>
</dbReference>
<dbReference type="OrthoDB" id="5867527at2759"/>
<comment type="similarity">
    <text evidence="9">Belongs to the pannexin family.</text>
</comment>
<comment type="caution">
    <text evidence="9">Lacks conserved residue(s) required for the propagation of feature annotation.</text>
</comment>
<comment type="subcellular location">
    <subcellularLocation>
        <location evidence="1 9">Cell membrane</location>
        <topology evidence="1 9">Multi-pass membrane protein</topology>
    </subcellularLocation>
</comment>
<name>A0A813PK28_9BILA</name>
<dbReference type="Proteomes" id="UP000677228">
    <property type="component" value="Unassembled WGS sequence"/>
</dbReference>
<feature type="non-terminal residue" evidence="11">
    <location>
        <position position="1"/>
    </location>
</feature>
<keyword evidence="5 9" id="KW-1133">Transmembrane helix</keyword>
<keyword evidence="2 9" id="KW-0813">Transport</keyword>
<dbReference type="AlphaFoldDB" id="A0A813PK28"/>
<proteinExistence type="inferred from homology"/>
<evidence type="ECO:0000256" key="4">
    <source>
        <dbReference type="ARBA" id="ARBA00022692"/>
    </source>
</evidence>
<dbReference type="Proteomes" id="UP000681722">
    <property type="component" value="Unassembled WGS sequence"/>
</dbReference>
<dbReference type="Proteomes" id="UP000663829">
    <property type="component" value="Unassembled WGS sequence"/>
</dbReference>
<evidence type="ECO:0000256" key="7">
    <source>
        <dbReference type="ARBA" id="ARBA00023136"/>
    </source>
</evidence>
<evidence type="ECO:0000256" key="5">
    <source>
        <dbReference type="ARBA" id="ARBA00022989"/>
    </source>
</evidence>
<dbReference type="PANTHER" id="PTHR11893">
    <property type="entry name" value="INNEXIN"/>
    <property type="match status" value="1"/>
</dbReference>
<reference evidence="11" key="1">
    <citation type="submission" date="2021-02" db="EMBL/GenBank/DDBJ databases">
        <authorList>
            <person name="Nowell W R."/>
        </authorList>
    </citation>
    <scope>NUCLEOTIDE SEQUENCE</scope>
</reference>
<comment type="caution">
    <text evidence="11">The sequence shown here is derived from an EMBL/GenBank/DDBJ whole genome shotgun (WGS) entry which is preliminary data.</text>
</comment>
<evidence type="ECO:0000313" key="11">
    <source>
        <dbReference type="EMBL" id="CAF0756155.1"/>
    </source>
</evidence>
<dbReference type="PANTHER" id="PTHR11893:SF36">
    <property type="entry name" value="INNEXIN-5"/>
    <property type="match status" value="1"/>
</dbReference>
<evidence type="ECO:0000256" key="9">
    <source>
        <dbReference type="RuleBase" id="RU010713"/>
    </source>
</evidence>
<evidence type="ECO:0000256" key="8">
    <source>
        <dbReference type="ARBA" id="ARBA00023303"/>
    </source>
</evidence>
<keyword evidence="14" id="KW-1185">Reference proteome</keyword>
<accession>A0A813PK28</accession>
<dbReference type="EMBL" id="CAJNOK010000330">
    <property type="protein sequence ID" value="CAF0745572.1"/>
    <property type="molecule type" value="Genomic_DNA"/>
</dbReference>
<evidence type="ECO:0000313" key="14">
    <source>
        <dbReference type="Proteomes" id="UP000663829"/>
    </source>
</evidence>
<evidence type="ECO:0000256" key="6">
    <source>
        <dbReference type="ARBA" id="ARBA00023065"/>
    </source>
</evidence>
<keyword evidence="8 9" id="KW-0407">Ion channel</keyword>
<evidence type="ECO:0000256" key="2">
    <source>
        <dbReference type="ARBA" id="ARBA00022448"/>
    </source>
</evidence>
<dbReference type="Proteomes" id="UP000682733">
    <property type="component" value="Unassembled WGS sequence"/>
</dbReference>
<dbReference type="EMBL" id="CAJNOQ010000099">
    <property type="protein sequence ID" value="CAF0756155.1"/>
    <property type="molecule type" value="Genomic_DNA"/>
</dbReference>
<evidence type="ECO:0000313" key="10">
    <source>
        <dbReference type="EMBL" id="CAF0745572.1"/>
    </source>
</evidence>
<gene>
    <name evidence="9" type="primary">inx</name>
    <name evidence="11" type="ORF">GPM918_LOCUS1121</name>
    <name evidence="10" type="ORF">OVA965_LOCUS1699</name>
    <name evidence="13" type="ORF">SRO942_LOCUS1121</name>
    <name evidence="12" type="ORF">TMI583_LOCUS1699</name>
</gene>
<organism evidence="11 14">
    <name type="scientific">Didymodactylos carnosus</name>
    <dbReference type="NCBI Taxonomy" id="1234261"/>
    <lineage>
        <taxon>Eukaryota</taxon>
        <taxon>Metazoa</taxon>
        <taxon>Spiralia</taxon>
        <taxon>Gnathifera</taxon>
        <taxon>Rotifera</taxon>
        <taxon>Eurotatoria</taxon>
        <taxon>Bdelloidea</taxon>
        <taxon>Philodinida</taxon>
        <taxon>Philodinidae</taxon>
        <taxon>Didymodactylos</taxon>
    </lineage>
</organism>
<evidence type="ECO:0000256" key="3">
    <source>
        <dbReference type="ARBA" id="ARBA00022475"/>
    </source>
</evidence>
<evidence type="ECO:0000313" key="12">
    <source>
        <dbReference type="EMBL" id="CAF3523492.1"/>
    </source>
</evidence>
<feature type="transmembrane region" description="Helical" evidence="9">
    <location>
        <begin position="192"/>
        <end position="216"/>
    </location>
</feature>
<protein>
    <recommendedName>
        <fullName evidence="9">Innexin</fullName>
    </recommendedName>
</protein>